<accession>A0ACB8T7J2</accession>
<comment type="caution">
    <text evidence="1">The sequence shown here is derived from an EMBL/GenBank/DDBJ whole genome shotgun (WGS) entry which is preliminary data.</text>
</comment>
<evidence type="ECO:0000313" key="1">
    <source>
        <dbReference type="EMBL" id="KAI0064462.1"/>
    </source>
</evidence>
<dbReference type="Proteomes" id="UP000814140">
    <property type="component" value="Unassembled WGS sequence"/>
</dbReference>
<sequence length="139" mass="16390">LEGDPHLRHEARSYQRFPKHLFQHWSGYNVLPPLHDPVPVGAVVPQFYGYYVPEKTEEGKYLSPIMLLEDCGKPIDPRKLNMDDRQECAGLLFRLHHAGFLHNSVFERNIVMQEGDLRDFPIFKRKCDRRFRLIDFGRA</sequence>
<organism evidence="1 2">
    <name type="scientific">Artomyces pyxidatus</name>
    <dbReference type="NCBI Taxonomy" id="48021"/>
    <lineage>
        <taxon>Eukaryota</taxon>
        <taxon>Fungi</taxon>
        <taxon>Dikarya</taxon>
        <taxon>Basidiomycota</taxon>
        <taxon>Agaricomycotina</taxon>
        <taxon>Agaricomycetes</taxon>
        <taxon>Russulales</taxon>
        <taxon>Auriscalpiaceae</taxon>
        <taxon>Artomyces</taxon>
    </lineage>
</organism>
<reference evidence="1" key="2">
    <citation type="journal article" date="2022" name="New Phytol.">
        <title>Evolutionary transition to the ectomycorrhizal habit in the genomes of a hyperdiverse lineage of mushroom-forming fungi.</title>
        <authorList>
            <person name="Looney B."/>
            <person name="Miyauchi S."/>
            <person name="Morin E."/>
            <person name="Drula E."/>
            <person name="Courty P.E."/>
            <person name="Kohler A."/>
            <person name="Kuo A."/>
            <person name="LaButti K."/>
            <person name="Pangilinan J."/>
            <person name="Lipzen A."/>
            <person name="Riley R."/>
            <person name="Andreopoulos W."/>
            <person name="He G."/>
            <person name="Johnson J."/>
            <person name="Nolan M."/>
            <person name="Tritt A."/>
            <person name="Barry K.W."/>
            <person name="Grigoriev I.V."/>
            <person name="Nagy L.G."/>
            <person name="Hibbett D."/>
            <person name="Henrissat B."/>
            <person name="Matheny P.B."/>
            <person name="Labbe J."/>
            <person name="Martin F.M."/>
        </authorList>
    </citation>
    <scope>NUCLEOTIDE SEQUENCE</scope>
    <source>
        <strain evidence="1">HHB10654</strain>
    </source>
</reference>
<keyword evidence="2" id="KW-1185">Reference proteome</keyword>
<name>A0ACB8T7J2_9AGAM</name>
<protein>
    <submittedName>
        <fullName evidence="1">Uncharacterized protein</fullName>
    </submittedName>
</protein>
<gene>
    <name evidence="1" type="ORF">BV25DRAFT_1782368</name>
</gene>
<reference evidence="1" key="1">
    <citation type="submission" date="2021-03" db="EMBL/GenBank/DDBJ databases">
        <authorList>
            <consortium name="DOE Joint Genome Institute"/>
            <person name="Ahrendt S."/>
            <person name="Looney B.P."/>
            <person name="Miyauchi S."/>
            <person name="Morin E."/>
            <person name="Drula E."/>
            <person name="Courty P.E."/>
            <person name="Chicoki N."/>
            <person name="Fauchery L."/>
            <person name="Kohler A."/>
            <person name="Kuo A."/>
            <person name="Labutti K."/>
            <person name="Pangilinan J."/>
            <person name="Lipzen A."/>
            <person name="Riley R."/>
            <person name="Andreopoulos W."/>
            <person name="He G."/>
            <person name="Johnson J."/>
            <person name="Barry K.W."/>
            <person name="Grigoriev I.V."/>
            <person name="Nagy L."/>
            <person name="Hibbett D."/>
            <person name="Henrissat B."/>
            <person name="Matheny P.B."/>
            <person name="Labbe J."/>
            <person name="Martin F."/>
        </authorList>
    </citation>
    <scope>NUCLEOTIDE SEQUENCE</scope>
    <source>
        <strain evidence="1">HHB10654</strain>
    </source>
</reference>
<feature type="non-terminal residue" evidence="1">
    <location>
        <position position="1"/>
    </location>
</feature>
<dbReference type="EMBL" id="MU277198">
    <property type="protein sequence ID" value="KAI0064462.1"/>
    <property type="molecule type" value="Genomic_DNA"/>
</dbReference>
<feature type="non-terminal residue" evidence="1">
    <location>
        <position position="139"/>
    </location>
</feature>
<proteinExistence type="predicted"/>
<evidence type="ECO:0000313" key="2">
    <source>
        <dbReference type="Proteomes" id="UP000814140"/>
    </source>
</evidence>